<evidence type="ECO:0000313" key="1">
    <source>
        <dbReference type="EMBL" id="KTD04815.1"/>
    </source>
</evidence>
<dbReference type="Proteomes" id="UP000054698">
    <property type="component" value="Unassembled WGS sequence"/>
</dbReference>
<evidence type="ECO:0000313" key="4">
    <source>
        <dbReference type="Proteomes" id="UP000251942"/>
    </source>
</evidence>
<gene>
    <name evidence="1" type="ORF">Lfee_0094</name>
    <name evidence="2" type="ORF">NCTC12022_00537</name>
</gene>
<sequence length="67" mass="7602">MYASSAGSMHDGAIPPSELAKSNYQLSIRIGKFETKWEVHYIKTLPSILRPVYDQIILVIVLKDRVI</sequence>
<evidence type="ECO:0000313" key="2">
    <source>
        <dbReference type="EMBL" id="SPX59826.1"/>
    </source>
</evidence>
<dbReference type="Proteomes" id="UP000251942">
    <property type="component" value="Unassembled WGS sequence"/>
</dbReference>
<keyword evidence="3" id="KW-1185">Reference proteome</keyword>
<dbReference type="PATRIC" id="fig|453.4.peg.108"/>
<organism evidence="1 3">
    <name type="scientific">Legionella feeleii</name>
    <dbReference type="NCBI Taxonomy" id="453"/>
    <lineage>
        <taxon>Bacteria</taxon>
        <taxon>Pseudomonadati</taxon>
        <taxon>Pseudomonadota</taxon>
        <taxon>Gammaproteobacteria</taxon>
        <taxon>Legionellales</taxon>
        <taxon>Legionellaceae</taxon>
        <taxon>Legionella</taxon>
    </lineage>
</organism>
<reference evidence="2 4" key="2">
    <citation type="submission" date="2018-06" db="EMBL/GenBank/DDBJ databases">
        <authorList>
            <consortium name="Pathogen Informatics"/>
            <person name="Doyle S."/>
        </authorList>
    </citation>
    <scope>NUCLEOTIDE SEQUENCE [LARGE SCALE GENOMIC DNA]</scope>
    <source>
        <strain evidence="2 4">NCTC12022</strain>
    </source>
</reference>
<evidence type="ECO:0000313" key="3">
    <source>
        <dbReference type="Proteomes" id="UP000054698"/>
    </source>
</evidence>
<dbReference type="AlphaFoldDB" id="A0A0W0UAJ5"/>
<name>A0A0W0UAJ5_9GAMM</name>
<reference evidence="1 3" key="1">
    <citation type="submission" date="2015-11" db="EMBL/GenBank/DDBJ databases">
        <title>Genomic analysis of 38 Legionella species identifies large and diverse effector repertoires.</title>
        <authorList>
            <person name="Burstein D."/>
            <person name="Amaro F."/>
            <person name="Zusman T."/>
            <person name="Lifshitz Z."/>
            <person name="Cohen O."/>
            <person name="Gilbert J.A."/>
            <person name="Pupko T."/>
            <person name="Shuman H.A."/>
            <person name="Segal G."/>
        </authorList>
    </citation>
    <scope>NUCLEOTIDE SEQUENCE [LARGE SCALE GENOMIC DNA]</scope>
    <source>
        <strain evidence="1 3">WO-44C</strain>
    </source>
</reference>
<dbReference type="EMBL" id="LNYB01000005">
    <property type="protein sequence ID" value="KTD04815.1"/>
    <property type="molecule type" value="Genomic_DNA"/>
</dbReference>
<proteinExistence type="predicted"/>
<protein>
    <submittedName>
        <fullName evidence="1">Uncharacterized protein</fullName>
    </submittedName>
</protein>
<accession>A0A0W0UAJ5</accession>
<dbReference type="EMBL" id="UASS01000003">
    <property type="protein sequence ID" value="SPX59826.1"/>
    <property type="molecule type" value="Genomic_DNA"/>
</dbReference>